<evidence type="ECO:0000259" key="1">
    <source>
        <dbReference type="SMART" id="SM00834"/>
    </source>
</evidence>
<dbReference type="Gene3D" id="2.20.28.30">
    <property type="entry name" value="RNA polymerase ii, chain L"/>
    <property type="match status" value="1"/>
</dbReference>
<proteinExistence type="predicted"/>
<dbReference type="InterPro" id="IPR013429">
    <property type="entry name" value="Regulatory_FmdB_Zinc_ribbon"/>
</dbReference>
<reference evidence="2" key="1">
    <citation type="journal article" date="2021" name="PeerJ">
        <title>Extensive microbial diversity within the chicken gut microbiome revealed by metagenomics and culture.</title>
        <authorList>
            <person name="Gilroy R."/>
            <person name="Ravi A."/>
            <person name="Getino M."/>
            <person name="Pursley I."/>
            <person name="Horton D.L."/>
            <person name="Alikhan N.F."/>
            <person name="Baker D."/>
            <person name="Gharbi K."/>
            <person name="Hall N."/>
            <person name="Watson M."/>
            <person name="Adriaenssens E.M."/>
            <person name="Foster-Nyarko E."/>
            <person name="Jarju S."/>
            <person name="Secka A."/>
            <person name="Antonio M."/>
            <person name="Oren A."/>
            <person name="Chaudhuri R.R."/>
            <person name="La Ragione R."/>
            <person name="Hildebrand F."/>
            <person name="Pallen M.J."/>
        </authorList>
    </citation>
    <scope>NUCLEOTIDE SEQUENCE</scope>
    <source>
        <strain evidence="2">2189</strain>
    </source>
</reference>
<comment type="caution">
    <text evidence="2">The sequence shown here is derived from an EMBL/GenBank/DDBJ whole genome shotgun (WGS) entry which is preliminary data.</text>
</comment>
<feature type="domain" description="Putative regulatory protein FmdB zinc ribbon" evidence="1">
    <location>
        <begin position="1"/>
        <end position="40"/>
    </location>
</feature>
<dbReference type="EMBL" id="DXEW01000015">
    <property type="protein sequence ID" value="HIX50188.1"/>
    <property type="molecule type" value="Genomic_DNA"/>
</dbReference>
<evidence type="ECO:0000313" key="2">
    <source>
        <dbReference type="EMBL" id="HIX50188.1"/>
    </source>
</evidence>
<name>A0A9D1W0Z7_9FIRM</name>
<sequence length="65" mass="7108">MPILQYRCPQCGKEFEELVQKFDDPAYCPACKAKAERAWSGKMFSATGTKPAHCSGNCKTCGGCK</sequence>
<evidence type="ECO:0000313" key="3">
    <source>
        <dbReference type="Proteomes" id="UP000886847"/>
    </source>
</evidence>
<dbReference type="NCBIfam" id="TIGR02605">
    <property type="entry name" value="CxxC_CxxC_SSSS"/>
    <property type="match status" value="1"/>
</dbReference>
<protein>
    <submittedName>
        <fullName evidence="2">Zinc ribbon domain-containing protein</fullName>
    </submittedName>
</protein>
<gene>
    <name evidence="2" type="ORF">H9851_02790</name>
</gene>
<dbReference type="Pfam" id="PF09723">
    <property type="entry name" value="Zn_ribbon_8"/>
    <property type="match status" value="1"/>
</dbReference>
<organism evidence="2 3">
    <name type="scientific">Candidatus Borkfalkia faecavium</name>
    <dbReference type="NCBI Taxonomy" id="2838508"/>
    <lineage>
        <taxon>Bacteria</taxon>
        <taxon>Bacillati</taxon>
        <taxon>Bacillota</taxon>
        <taxon>Clostridia</taxon>
        <taxon>Christensenellales</taxon>
        <taxon>Christensenellaceae</taxon>
        <taxon>Candidatus Borkfalkia</taxon>
    </lineage>
</organism>
<dbReference type="SUPFAM" id="SSF57802">
    <property type="entry name" value="Rubredoxin-like"/>
    <property type="match status" value="1"/>
</dbReference>
<reference evidence="2" key="2">
    <citation type="submission" date="2021-04" db="EMBL/GenBank/DDBJ databases">
        <authorList>
            <person name="Gilroy R."/>
        </authorList>
    </citation>
    <scope>NUCLEOTIDE SEQUENCE</scope>
    <source>
        <strain evidence="2">2189</strain>
    </source>
</reference>
<dbReference type="SMART" id="SM00834">
    <property type="entry name" value="CxxC_CXXC_SSSS"/>
    <property type="match status" value="1"/>
</dbReference>
<dbReference type="AlphaFoldDB" id="A0A9D1W0Z7"/>
<accession>A0A9D1W0Z7</accession>
<dbReference type="Proteomes" id="UP000886847">
    <property type="component" value="Unassembled WGS sequence"/>
</dbReference>